<dbReference type="RefSeq" id="WP_101712498.1">
    <property type="nucleotide sequence ID" value="NZ_CP026100.1"/>
</dbReference>
<proteinExistence type="predicted"/>
<evidence type="ECO:0000313" key="5">
    <source>
        <dbReference type="Proteomes" id="UP000281192"/>
    </source>
</evidence>
<dbReference type="Gene3D" id="3.20.20.100">
    <property type="entry name" value="NADP-dependent oxidoreductase domain"/>
    <property type="match status" value="1"/>
</dbReference>
<dbReference type="KEGG" id="cfh:C1707_11605"/>
<dbReference type="SUPFAM" id="SSF51430">
    <property type="entry name" value="NAD(P)-linked oxidoreductase"/>
    <property type="match status" value="1"/>
</dbReference>
<dbReference type="EMBL" id="CP026100">
    <property type="protein sequence ID" value="AYV46856.1"/>
    <property type="molecule type" value="Genomic_DNA"/>
</dbReference>
<feature type="domain" description="NADP-dependent oxidoreductase" evidence="1">
    <location>
        <begin position="28"/>
        <end position="280"/>
    </location>
</feature>
<dbReference type="OrthoDB" id="7348196at2"/>
<accession>A0A2N5CVD4</accession>
<evidence type="ECO:0000313" key="4">
    <source>
        <dbReference type="Proteomes" id="UP000234483"/>
    </source>
</evidence>
<dbReference type="AlphaFoldDB" id="A0A2N5CVD4"/>
<dbReference type="Proteomes" id="UP000281192">
    <property type="component" value="Chromosome"/>
</dbReference>
<evidence type="ECO:0000259" key="1">
    <source>
        <dbReference type="Pfam" id="PF00248"/>
    </source>
</evidence>
<reference evidence="3 4" key="1">
    <citation type="submission" date="2017-12" db="EMBL/GenBank/DDBJ databases">
        <title>The genome sequence of Caulobacter flavus CGMCC1 15093.</title>
        <authorList>
            <person name="Gao J."/>
            <person name="Mao X."/>
            <person name="Sun J."/>
        </authorList>
    </citation>
    <scope>NUCLEOTIDE SEQUENCE [LARGE SCALE GENOMIC DNA]</scope>
    <source>
        <strain evidence="3 4">CGMCC1 15093</strain>
    </source>
</reference>
<keyword evidence="5" id="KW-1185">Reference proteome</keyword>
<dbReference type="Pfam" id="PF00248">
    <property type="entry name" value="Aldo_ket_red"/>
    <property type="match status" value="1"/>
</dbReference>
<reference evidence="2 5" key="2">
    <citation type="submission" date="2018-01" db="EMBL/GenBank/DDBJ databases">
        <title>Complete genome sequence of Caulobacter flavus RHGG3.</title>
        <authorList>
            <person name="Yang E."/>
        </authorList>
    </citation>
    <scope>NUCLEOTIDE SEQUENCE [LARGE SCALE GENOMIC DNA]</scope>
    <source>
        <strain evidence="2 5">RHGG3</strain>
    </source>
</reference>
<protein>
    <recommendedName>
        <fullName evidence="1">NADP-dependent oxidoreductase domain-containing protein</fullName>
    </recommendedName>
</protein>
<evidence type="ECO:0000313" key="3">
    <source>
        <dbReference type="EMBL" id="PLR17764.1"/>
    </source>
</evidence>
<evidence type="ECO:0000313" key="2">
    <source>
        <dbReference type="EMBL" id="AYV46856.1"/>
    </source>
</evidence>
<name>A0A2N5CVD4_9CAUL</name>
<dbReference type="InterPro" id="IPR036812">
    <property type="entry name" value="NAD(P)_OxRdtase_dom_sf"/>
</dbReference>
<sequence>MRYRPFGKAGMAISAVTLRLADHPRMSGKDWRNLIFTALEAGINSFEVHGSSNALIEGVGESLTTLERRLLFVGWRLRSGGELLGAQAIHDMVDVAVERCGLSYVDLVTVDDPGSAFPPTAMAALLGLRQSGLIRSLGLASRGESQERHLATGVFDALAAPFNLSSGWAERNRIRSAVARDVAVIGEDFWPQAIREREAKPIFKKPSLWRRRTDPLTNLGGYDFLDNTPGWTGQELCLGYALTEPSLATVQVITTKRDKLEGLAGVVERDLPTGCAAQIEMARFSAEQAAGTKRRA</sequence>
<dbReference type="InterPro" id="IPR023210">
    <property type="entry name" value="NADP_OxRdtase_dom"/>
</dbReference>
<gene>
    <name evidence="2" type="ORF">C1707_11605</name>
    <name evidence="3" type="ORF">CFHF_08020</name>
</gene>
<dbReference type="Proteomes" id="UP000234483">
    <property type="component" value="Unassembled WGS sequence"/>
</dbReference>
<organism evidence="3 4">
    <name type="scientific">Caulobacter flavus</name>
    <dbReference type="NCBI Taxonomy" id="1679497"/>
    <lineage>
        <taxon>Bacteria</taxon>
        <taxon>Pseudomonadati</taxon>
        <taxon>Pseudomonadota</taxon>
        <taxon>Alphaproteobacteria</taxon>
        <taxon>Caulobacterales</taxon>
        <taxon>Caulobacteraceae</taxon>
        <taxon>Caulobacter</taxon>
    </lineage>
</organism>
<dbReference type="EMBL" id="PJRQ01000015">
    <property type="protein sequence ID" value="PLR17764.1"/>
    <property type="molecule type" value="Genomic_DNA"/>
</dbReference>